<dbReference type="EMBL" id="MTCY01000005">
    <property type="protein sequence ID" value="OWP79285.1"/>
    <property type="molecule type" value="Genomic_DNA"/>
</dbReference>
<accession>A0A246GDB9</accession>
<comment type="caution">
    <text evidence="1">The sequence shown here is derived from an EMBL/GenBank/DDBJ whole genome shotgun (WGS) entry which is preliminary data.</text>
</comment>
<name>A0A246GDB9_9FLAO</name>
<evidence type="ECO:0008006" key="3">
    <source>
        <dbReference type="Google" id="ProtNLM"/>
    </source>
</evidence>
<dbReference type="Pfam" id="PF11276">
    <property type="entry name" value="DUF3078"/>
    <property type="match status" value="1"/>
</dbReference>
<organism evidence="1 2">
    <name type="scientific">Flavobacterium columnare</name>
    <dbReference type="NCBI Taxonomy" id="996"/>
    <lineage>
        <taxon>Bacteria</taxon>
        <taxon>Pseudomonadati</taxon>
        <taxon>Bacteroidota</taxon>
        <taxon>Flavobacteriia</taxon>
        <taxon>Flavobacteriales</taxon>
        <taxon>Flavobacteriaceae</taxon>
        <taxon>Flavobacterium</taxon>
    </lineage>
</organism>
<dbReference type="Proteomes" id="UP000198034">
    <property type="component" value="Unassembled WGS sequence"/>
</dbReference>
<protein>
    <recommendedName>
        <fullName evidence="3">DUF3078 domain-containing protein</fullName>
    </recommendedName>
</protein>
<sequence length="301" mass="35001">MKNNQFLILFLFCLLKTYSQSITTTLPDTITHWKRQNKIALEVNQISFINWNAGGNNSISGLLKGDFKRVFRHKNLKWYNELLFRYGINKQDGYPIRKTEDVFLINSTFGFKKDSVSNWHYSAKLNFNTQFANGYKHPNFEKPISSLFAPAYLFIGIGTEYINKEQNFKIYLSPLTEKSTFVFNSDLANEGAFGVEKGKKYRNEIGALISTFHKDEIYQNIYLENRINLYSDYLNNFGNIDINWQLQFDFIINQYVSANINTNVLYDDDVKTKNEINGQLITSGAKIQFKQLIGIGLNYSF</sequence>
<evidence type="ECO:0000313" key="1">
    <source>
        <dbReference type="EMBL" id="OWP79285.1"/>
    </source>
</evidence>
<reference evidence="1 2" key="1">
    <citation type="journal article" date="2017" name="Infect. Genet. Evol.">
        <title>Comparative genome analysis of fish pathogen Flavobacterium columnare reveals extensive sequence diversity within the species.</title>
        <authorList>
            <person name="Kayansamruaj P."/>
            <person name="Dong H.T."/>
            <person name="Hirono I."/>
            <person name="Kondo H."/>
            <person name="Senapin S."/>
            <person name="Rodkhum C."/>
        </authorList>
    </citation>
    <scope>NUCLEOTIDE SEQUENCE [LARGE SCALE GENOMIC DNA]</scope>
    <source>
        <strain evidence="1 2">1214</strain>
    </source>
</reference>
<dbReference type="OrthoDB" id="1495718at2"/>
<dbReference type="AlphaFoldDB" id="A0A246GDB9"/>
<proteinExistence type="predicted"/>
<evidence type="ECO:0000313" key="2">
    <source>
        <dbReference type="Proteomes" id="UP000198034"/>
    </source>
</evidence>
<gene>
    <name evidence="1" type="ORF">BWK62_03015</name>
</gene>
<dbReference type="InterPro" id="IPR021428">
    <property type="entry name" value="DUF3078"/>
</dbReference>